<dbReference type="InterPro" id="IPR052358">
    <property type="entry name" value="Aro_Compnd_Degr_Hydrolases"/>
</dbReference>
<dbReference type="EMBL" id="FNBW01000002">
    <property type="protein sequence ID" value="SDF26220.1"/>
    <property type="molecule type" value="Genomic_DNA"/>
</dbReference>
<comment type="caution">
    <text evidence="3">The sequence shown here is derived from an EMBL/GenBank/DDBJ whole genome shotgun (WGS) entry which is preliminary data.</text>
</comment>
<keyword evidence="3" id="KW-0413">Isomerase</keyword>
<dbReference type="OrthoDB" id="9787654at2"/>
<dbReference type="InterPro" id="IPR006680">
    <property type="entry name" value="Amidohydro-rel"/>
</dbReference>
<evidence type="ECO:0000313" key="3">
    <source>
        <dbReference type="EMBL" id="SDF26220.1"/>
    </source>
</evidence>
<proteinExistence type="predicted"/>
<dbReference type="AlphaFoldDB" id="A0A8G2BEW1"/>
<organism evidence="3 4">
    <name type="scientific">Thalassobaculum litoreum DSM 18839</name>
    <dbReference type="NCBI Taxonomy" id="1123362"/>
    <lineage>
        <taxon>Bacteria</taxon>
        <taxon>Pseudomonadati</taxon>
        <taxon>Pseudomonadota</taxon>
        <taxon>Alphaproteobacteria</taxon>
        <taxon>Rhodospirillales</taxon>
        <taxon>Thalassobaculaceae</taxon>
        <taxon>Thalassobaculum</taxon>
    </lineage>
</organism>
<reference evidence="3 4" key="1">
    <citation type="submission" date="2016-10" db="EMBL/GenBank/DDBJ databases">
        <authorList>
            <person name="Varghese N."/>
            <person name="Submissions S."/>
        </authorList>
    </citation>
    <scope>NUCLEOTIDE SEQUENCE [LARGE SCALE GENOMIC DNA]</scope>
    <source>
        <strain evidence="3 4">DSM 18839</strain>
    </source>
</reference>
<name>A0A8G2BEW1_9PROT</name>
<protein>
    <submittedName>
        <fullName evidence="3">D-galactarolactone isomerase</fullName>
    </submittedName>
</protein>
<dbReference type="PANTHER" id="PTHR35563:SF2">
    <property type="entry name" value="BARREL METAL-DEPENDENT HYDROLASE, PUTATIVE (AFU_ORTHOLOGUE AFUA_1G16240)-RELATED"/>
    <property type="match status" value="1"/>
</dbReference>
<dbReference type="PANTHER" id="PTHR35563">
    <property type="entry name" value="BARREL METAL-DEPENDENT HYDROLASE, PUTATIVE (AFU_ORTHOLOGUE AFUA_1G16240)-RELATED"/>
    <property type="match status" value="1"/>
</dbReference>
<dbReference type="RefSeq" id="WP_093148321.1">
    <property type="nucleotide sequence ID" value="NZ_FNBW01000002.1"/>
</dbReference>
<feature type="compositionally biased region" description="Pro residues" evidence="1">
    <location>
        <begin position="17"/>
        <end position="28"/>
    </location>
</feature>
<gene>
    <name evidence="3" type="ORF">SAMN05660686_00791</name>
</gene>
<sequence length="343" mass="38629">MVKTPLILPSDPSFYELPPPPGSEPPPSFQARLSSLRDAEEDEQHEEDREPEDTAPPRPGTCDSHIQVFPDPERFSPAADAALTPGEHPVADYVRTRDRLRLDRTVVVQSCIYGTNHDALLDALEHLGADRSRGVAAVGSDVSDAELRDLNAGGCVATHFQMREPWRRIDWNDTGRIAARVHDLLNWNVGLQMDGRFLMEVEDRIRSWPGRVVLDHIGCFLGPVSDRDPGFRALLRLIDADKVWVTLSGPEESDPQHPRYPHAERLARMLIRFAPERLVWGSNWPRLVGTDPIRDRLRPPEGQLLALLDQWCEDEGLRDRILIDNAAELWRFPAPEGRSSVAG</sequence>
<dbReference type="Pfam" id="PF04909">
    <property type="entry name" value="Amidohydro_2"/>
    <property type="match status" value="1"/>
</dbReference>
<feature type="domain" description="Amidohydrolase-related" evidence="2">
    <location>
        <begin position="62"/>
        <end position="332"/>
    </location>
</feature>
<dbReference type="InterPro" id="IPR032466">
    <property type="entry name" value="Metal_Hydrolase"/>
</dbReference>
<evidence type="ECO:0000256" key="1">
    <source>
        <dbReference type="SAM" id="MobiDB-lite"/>
    </source>
</evidence>
<dbReference type="SUPFAM" id="SSF51556">
    <property type="entry name" value="Metallo-dependent hydrolases"/>
    <property type="match status" value="1"/>
</dbReference>
<evidence type="ECO:0000313" key="4">
    <source>
        <dbReference type="Proteomes" id="UP000198615"/>
    </source>
</evidence>
<dbReference type="Proteomes" id="UP000198615">
    <property type="component" value="Unassembled WGS sequence"/>
</dbReference>
<feature type="compositionally biased region" description="Acidic residues" evidence="1">
    <location>
        <begin position="39"/>
        <end position="53"/>
    </location>
</feature>
<feature type="region of interest" description="Disordered" evidence="1">
    <location>
        <begin position="1"/>
        <end position="61"/>
    </location>
</feature>
<evidence type="ECO:0000259" key="2">
    <source>
        <dbReference type="Pfam" id="PF04909"/>
    </source>
</evidence>
<dbReference type="Gene3D" id="3.20.20.140">
    <property type="entry name" value="Metal-dependent hydrolases"/>
    <property type="match status" value="1"/>
</dbReference>
<dbReference type="GO" id="GO:0016787">
    <property type="term" value="F:hydrolase activity"/>
    <property type="evidence" value="ECO:0007669"/>
    <property type="project" value="InterPro"/>
</dbReference>
<keyword evidence="4" id="KW-1185">Reference proteome</keyword>
<dbReference type="GO" id="GO:0016853">
    <property type="term" value="F:isomerase activity"/>
    <property type="evidence" value="ECO:0007669"/>
    <property type="project" value="UniProtKB-KW"/>
</dbReference>
<accession>A0A8G2BEW1</accession>